<feature type="region of interest" description="Disordered" evidence="1">
    <location>
        <begin position="1"/>
        <end position="22"/>
    </location>
</feature>
<evidence type="ECO:0000256" key="1">
    <source>
        <dbReference type="SAM" id="MobiDB-lite"/>
    </source>
</evidence>
<feature type="region of interest" description="Disordered" evidence="1">
    <location>
        <begin position="43"/>
        <end position="63"/>
    </location>
</feature>
<reference evidence="2 3" key="1">
    <citation type="submission" date="2018-09" db="EMBL/GenBank/DDBJ databases">
        <title>Novel species of Arthrobacter.</title>
        <authorList>
            <person name="Liu Q."/>
            <person name="Xin Y.-H."/>
        </authorList>
    </citation>
    <scope>NUCLEOTIDE SEQUENCE [LARGE SCALE GENOMIC DNA]</scope>
    <source>
        <strain evidence="2 3">Hz2</strain>
    </source>
</reference>
<evidence type="ECO:0000313" key="3">
    <source>
        <dbReference type="Proteomes" id="UP000272560"/>
    </source>
</evidence>
<sequence length="63" mass="7007">MPQKHDPKQRKRNRPAEVISEPVNGDALAQRLVDAGLAGLWIHGGHLTPSNSPRKTTDERTTR</sequence>
<name>A0A3A5MAE4_9MICC</name>
<dbReference type="Proteomes" id="UP000272560">
    <property type="component" value="Unassembled WGS sequence"/>
</dbReference>
<proteinExistence type="predicted"/>
<dbReference type="EMBL" id="QZVT01000002">
    <property type="protein sequence ID" value="RJT81961.1"/>
    <property type="molecule type" value="Genomic_DNA"/>
</dbReference>
<dbReference type="AlphaFoldDB" id="A0A3A5MAE4"/>
<gene>
    <name evidence="2" type="ORF">D6T63_04225</name>
</gene>
<evidence type="ECO:0000313" key="2">
    <source>
        <dbReference type="EMBL" id="RJT81961.1"/>
    </source>
</evidence>
<keyword evidence="3" id="KW-1185">Reference proteome</keyword>
<organism evidence="2 3">
    <name type="scientific">Arthrobacter cheniae</name>
    <dbReference type="NCBI Taxonomy" id="1258888"/>
    <lineage>
        <taxon>Bacteria</taxon>
        <taxon>Bacillati</taxon>
        <taxon>Actinomycetota</taxon>
        <taxon>Actinomycetes</taxon>
        <taxon>Micrococcales</taxon>
        <taxon>Micrococcaceae</taxon>
        <taxon>Arthrobacter</taxon>
    </lineage>
</organism>
<dbReference type="RefSeq" id="WP_120147781.1">
    <property type="nucleotide sequence ID" value="NZ_QZVT01000002.1"/>
</dbReference>
<comment type="caution">
    <text evidence="2">The sequence shown here is derived from an EMBL/GenBank/DDBJ whole genome shotgun (WGS) entry which is preliminary data.</text>
</comment>
<protein>
    <submittedName>
        <fullName evidence="2">Uncharacterized protein</fullName>
    </submittedName>
</protein>
<accession>A0A3A5MAE4</accession>